<dbReference type="EMBL" id="QLLI01000023">
    <property type="protein sequence ID" value="RAI84857.1"/>
    <property type="molecule type" value="Genomic_DNA"/>
</dbReference>
<dbReference type="EMBL" id="QGTZ01000023">
    <property type="protein sequence ID" value="PWW32840.1"/>
    <property type="molecule type" value="Genomic_DNA"/>
</dbReference>
<reference evidence="1 3" key="1">
    <citation type="submission" date="2018-05" db="EMBL/GenBank/DDBJ databases">
        <title>Freshwater and sediment microbial communities from various areas in North America, analyzing microbe dynamics in response to fracking.</title>
        <authorList>
            <person name="Lamendella R."/>
        </authorList>
    </citation>
    <scope>NUCLEOTIDE SEQUENCE [LARGE SCALE GENOMIC DNA]</scope>
    <source>
        <strain evidence="1 3">DB-3</strain>
        <strain evidence="2 4">NG-13</strain>
    </source>
</reference>
<name>A0A855XNF0_9BACL</name>
<organism evidence="1 3">
    <name type="scientific">Paenibacillus pabuli</name>
    <dbReference type="NCBI Taxonomy" id="1472"/>
    <lineage>
        <taxon>Bacteria</taxon>
        <taxon>Bacillati</taxon>
        <taxon>Bacillota</taxon>
        <taxon>Bacilli</taxon>
        <taxon>Bacillales</taxon>
        <taxon>Paenibacillaceae</taxon>
        <taxon>Paenibacillus</taxon>
    </lineage>
</organism>
<evidence type="ECO:0000313" key="3">
    <source>
        <dbReference type="Proteomes" id="UP000247078"/>
    </source>
</evidence>
<gene>
    <name evidence="2" type="ORF">DET54_1232</name>
    <name evidence="1" type="ORF">DET56_12380</name>
</gene>
<dbReference type="Proteomes" id="UP000247078">
    <property type="component" value="Unassembled WGS sequence"/>
</dbReference>
<dbReference type="Proteomes" id="UP000248827">
    <property type="component" value="Unassembled WGS sequence"/>
</dbReference>
<evidence type="ECO:0000313" key="2">
    <source>
        <dbReference type="EMBL" id="RAI84857.1"/>
    </source>
</evidence>
<evidence type="ECO:0000313" key="1">
    <source>
        <dbReference type="EMBL" id="PWW32840.1"/>
    </source>
</evidence>
<accession>A0A855XNF0</accession>
<evidence type="ECO:0000313" key="4">
    <source>
        <dbReference type="Proteomes" id="UP000248827"/>
    </source>
</evidence>
<comment type="caution">
    <text evidence="1">The sequence shown here is derived from an EMBL/GenBank/DDBJ whole genome shotgun (WGS) entry which is preliminary data.</text>
</comment>
<sequence length="39" mass="4448">MILGLLLKPALSNIWPELRGSNMTYNGTRHYPYAEKGEL</sequence>
<proteinExistence type="predicted"/>
<protein>
    <submittedName>
        <fullName evidence="1">Uncharacterized protein</fullName>
    </submittedName>
</protein>
<keyword evidence="4" id="KW-1185">Reference proteome</keyword>
<dbReference type="AlphaFoldDB" id="A0A855XNF0"/>